<dbReference type="InterPro" id="IPR020095">
    <property type="entry name" value="PsdUridine_synth_TruA_C"/>
</dbReference>
<dbReference type="CDD" id="cd02570">
    <property type="entry name" value="PseudoU_synth_EcTruA"/>
    <property type="match status" value="1"/>
</dbReference>
<feature type="active site" description="Nucleophile" evidence="4 5">
    <location>
        <position position="52"/>
    </location>
</feature>
<evidence type="ECO:0000256" key="4">
    <source>
        <dbReference type="HAMAP-Rule" id="MF_00171"/>
    </source>
</evidence>
<protein>
    <recommendedName>
        <fullName evidence="4">tRNA pseudouridine synthase A</fullName>
        <ecNumber evidence="4">5.4.99.12</ecNumber>
    </recommendedName>
    <alternativeName>
        <fullName evidence="4">tRNA pseudouridine(38-40) synthase</fullName>
    </alternativeName>
    <alternativeName>
        <fullName evidence="4">tRNA pseudouridylate synthase I</fullName>
    </alternativeName>
    <alternativeName>
        <fullName evidence="4">tRNA-uridine isomerase I</fullName>
    </alternativeName>
</protein>
<dbReference type="PIRSF" id="PIRSF001430">
    <property type="entry name" value="tRNA_psdUrid_synth"/>
    <property type="match status" value="1"/>
</dbReference>
<feature type="domain" description="Pseudouridine synthase I TruA alpha/beta" evidence="8">
    <location>
        <begin position="9"/>
        <end position="104"/>
    </location>
</feature>
<dbReference type="Gene3D" id="3.30.70.660">
    <property type="entry name" value="Pseudouridine synthase I, catalytic domain, C-terminal subdomain"/>
    <property type="match status" value="1"/>
</dbReference>
<reference evidence="9" key="1">
    <citation type="journal article" date="2020" name="mSystems">
        <title>Genome- and Community-Level Interaction Insights into Carbon Utilization and Element Cycling Functions of Hydrothermarchaeota in Hydrothermal Sediment.</title>
        <authorList>
            <person name="Zhou Z."/>
            <person name="Liu Y."/>
            <person name="Xu W."/>
            <person name="Pan J."/>
            <person name="Luo Z.H."/>
            <person name="Li M."/>
        </authorList>
    </citation>
    <scope>NUCLEOTIDE SEQUENCE [LARGE SCALE GENOMIC DNA]</scope>
    <source>
        <strain evidence="9">SpSt-508</strain>
    </source>
</reference>
<dbReference type="EC" id="5.4.99.12" evidence="4"/>
<dbReference type="InterPro" id="IPR020103">
    <property type="entry name" value="PsdUridine_synth_cat_dom_sf"/>
</dbReference>
<dbReference type="Gene3D" id="3.30.70.580">
    <property type="entry name" value="Pseudouridine synthase I, catalytic domain, N-terminal subdomain"/>
    <property type="match status" value="1"/>
</dbReference>
<dbReference type="Pfam" id="PF01416">
    <property type="entry name" value="PseudoU_synth_1"/>
    <property type="match status" value="2"/>
</dbReference>
<comment type="caution">
    <text evidence="9">The sequence shown here is derived from an EMBL/GenBank/DDBJ whole genome shotgun (WGS) entry which is preliminary data.</text>
</comment>
<keyword evidence="3 4" id="KW-0413">Isomerase</keyword>
<evidence type="ECO:0000256" key="2">
    <source>
        <dbReference type="ARBA" id="ARBA00022694"/>
    </source>
</evidence>
<evidence type="ECO:0000259" key="8">
    <source>
        <dbReference type="Pfam" id="PF01416"/>
    </source>
</evidence>
<proteinExistence type="inferred from homology"/>
<name>A0A7C4QQK7_9PLAN</name>
<dbReference type="PANTHER" id="PTHR11142:SF0">
    <property type="entry name" value="TRNA PSEUDOURIDINE SYNTHASE-LIKE 1"/>
    <property type="match status" value="1"/>
</dbReference>
<dbReference type="SUPFAM" id="SSF55120">
    <property type="entry name" value="Pseudouridine synthase"/>
    <property type="match status" value="1"/>
</dbReference>
<dbReference type="FunFam" id="3.30.70.580:FF:000001">
    <property type="entry name" value="tRNA pseudouridine synthase A"/>
    <property type="match status" value="1"/>
</dbReference>
<dbReference type="GO" id="GO:0031119">
    <property type="term" value="P:tRNA pseudouridine synthesis"/>
    <property type="evidence" value="ECO:0007669"/>
    <property type="project" value="UniProtKB-UniRule"/>
</dbReference>
<dbReference type="HAMAP" id="MF_00171">
    <property type="entry name" value="TruA"/>
    <property type="match status" value="1"/>
</dbReference>
<gene>
    <name evidence="4 9" type="primary">truA</name>
    <name evidence="9" type="ORF">ENS64_16165</name>
</gene>
<dbReference type="GO" id="GO:0003723">
    <property type="term" value="F:RNA binding"/>
    <property type="evidence" value="ECO:0007669"/>
    <property type="project" value="InterPro"/>
</dbReference>
<evidence type="ECO:0000256" key="1">
    <source>
        <dbReference type="ARBA" id="ARBA00009375"/>
    </source>
</evidence>
<accession>A0A7C4QQK7</accession>
<dbReference type="NCBIfam" id="TIGR00071">
    <property type="entry name" value="hisT_truA"/>
    <property type="match status" value="1"/>
</dbReference>
<comment type="caution">
    <text evidence="4">Lacks conserved residue(s) required for the propagation of feature annotation.</text>
</comment>
<evidence type="ECO:0000313" key="9">
    <source>
        <dbReference type="EMBL" id="HGT40780.1"/>
    </source>
</evidence>
<dbReference type="GO" id="GO:0160147">
    <property type="term" value="F:tRNA pseudouridine(38-40) synthase activity"/>
    <property type="evidence" value="ECO:0007669"/>
    <property type="project" value="UniProtKB-EC"/>
</dbReference>
<comment type="function">
    <text evidence="4">Formation of pseudouridine at positions 38, 39 and 40 in the anticodon stem and loop of transfer RNAs.</text>
</comment>
<feature type="domain" description="Pseudouridine synthase I TruA alpha/beta" evidence="8">
    <location>
        <begin position="146"/>
        <end position="267"/>
    </location>
</feature>
<evidence type="ECO:0000256" key="3">
    <source>
        <dbReference type="ARBA" id="ARBA00023235"/>
    </source>
</evidence>
<evidence type="ECO:0000256" key="6">
    <source>
        <dbReference type="PIRSR" id="PIRSR001430-2"/>
    </source>
</evidence>
<comment type="subunit">
    <text evidence="4">Homodimer.</text>
</comment>
<dbReference type="EMBL" id="DSVQ01000018">
    <property type="protein sequence ID" value="HGT40780.1"/>
    <property type="molecule type" value="Genomic_DNA"/>
</dbReference>
<organism evidence="9">
    <name type="scientific">Schlesneria paludicola</name>
    <dbReference type="NCBI Taxonomy" id="360056"/>
    <lineage>
        <taxon>Bacteria</taxon>
        <taxon>Pseudomonadati</taxon>
        <taxon>Planctomycetota</taxon>
        <taxon>Planctomycetia</taxon>
        <taxon>Planctomycetales</taxon>
        <taxon>Planctomycetaceae</taxon>
        <taxon>Schlesneria</taxon>
    </lineage>
</organism>
<dbReference type="PANTHER" id="PTHR11142">
    <property type="entry name" value="PSEUDOURIDYLATE SYNTHASE"/>
    <property type="match status" value="1"/>
</dbReference>
<evidence type="ECO:0000256" key="7">
    <source>
        <dbReference type="RuleBase" id="RU003792"/>
    </source>
</evidence>
<sequence length="295" mass="33184">MRTLCLTLAYDGTAYCGWQWQANGLSIQQVVEEALHALIGEKVRITAAGRTDAGVHAVGQLASFHTASTIPVEGVRGGLVTKLPADIVVRDVVEMPFGFNARFDAVRKRYRYVIHTSRAAWPWLRHYVWWHRGALDETAMQAATDVLLGKHDFRCFESQWPNKHSSVRTVYAARWWRCGDWAPWQSPDSPPTEHSAPSNRTSQPFLCFDIVADGFLYNMVRAIVGTMVHVGRGKWTAEDVRRILATGDRSHAGDTAPPQGLYLMDVETQLDPARIAARVERWRRHRPPTPSAETA</sequence>
<dbReference type="InterPro" id="IPR020094">
    <property type="entry name" value="TruA/RsuA/RluB/E/F_N"/>
</dbReference>
<dbReference type="AlphaFoldDB" id="A0A7C4QQK7"/>
<dbReference type="InterPro" id="IPR020097">
    <property type="entry name" value="PsdUridine_synth_TruA_a/b_dom"/>
</dbReference>
<evidence type="ECO:0000256" key="5">
    <source>
        <dbReference type="PIRSR" id="PIRSR001430-1"/>
    </source>
</evidence>
<feature type="binding site" evidence="4 6">
    <location>
        <position position="110"/>
    </location>
    <ligand>
        <name>substrate</name>
    </ligand>
</feature>
<keyword evidence="2 4" id="KW-0819">tRNA processing</keyword>
<comment type="catalytic activity">
    <reaction evidence="4 7">
        <text>uridine(38/39/40) in tRNA = pseudouridine(38/39/40) in tRNA</text>
        <dbReference type="Rhea" id="RHEA:22376"/>
        <dbReference type="Rhea" id="RHEA-COMP:10085"/>
        <dbReference type="Rhea" id="RHEA-COMP:10087"/>
        <dbReference type="ChEBI" id="CHEBI:65314"/>
        <dbReference type="ChEBI" id="CHEBI:65315"/>
        <dbReference type="EC" id="5.4.99.12"/>
    </reaction>
</comment>
<dbReference type="InterPro" id="IPR001406">
    <property type="entry name" value="PsdUridine_synth_TruA"/>
</dbReference>
<comment type="similarity">
    <text evidence="1 4 7">Belongs to the tRNA pseudouridine synthase TruA family.</text>
</comment>